<organism evidence="3 4">
    <name type="scientific">Adhaeretor mobilis</name>
    <dbReference type="NCBI Taxonomy" id="1930276"/>
    <lineage>
        <taxon>Bacteria</taxon>
        <taxon>Pseudomonadati</taxon>
        <taxon>Planctomycetota</taxon>
        <taxon>Planctomycetia</taxon>
        <taxon>Pirellulales</taxon>
        <taxon>Lacipirellulaceae</taxon>
        <taxon>Adhaeretor</taxon>
    </lineage>
</organism>
<gene>
    <name evidence="3" type="ORF">HG15A2_49190</name>
</gene>
<dbReference type="Proteomes" id="UP000319852">
    <property type="component" value="Chromosome"/>
</dbReference>
<proteinExistence type="predicted"/>
<protein>
    <recommendedName>
        <fullName evidence="2">Ice-binding protein C-terminal domain-containing protein</fullName>
    </recommendedName>
</protein>
<feature type="domain" description="Ice-binding protein C-terminal" evidence="2">
    <location>
        <begin position="1109"/>
        <end position="1131"/>
    </location>
</feature>
<accession>A0A517N355</accession>
<keyword evidence="4" id="KW-1185">Reference proteome</keyword>
<dbReference type="SUPFAM" id="SSF51126">
    <property type="entry name" value="Pectin lyase-like"/>
    <property type="match status" value="1"/>
</dbReference>
<evidence type="ECO:0000313" key="3">
    <source>
        <dbReference type="EMBL" id="QDT01572.1"/>
    </source>
</evidence>
<feature type="signal peptide" evidence="1">
    <location>
        <begin position="1"/>
        <end position="21"/>
    </location>
</feature>
<name>A0A517N355_9BACT</name>
<dbReference type="RefSeq" id="WP_145063781.1">
    <property type="nucleotide sequence ID" value="NZ_CP036263.1"/>
</dbReference>
<dbReference type="InterPro" id="IPR011050">
    <property type="entry name" value="Pectin_lyase_fold/virulence"/>
</dbReference>
<sequence precursor="true">MFKRLVIGGLVASVMALPAFAQISWDDAGGSASKLWSDFGNWSPDGSPQNDDVSIGNLLGAFGDRTLFDGGYQINSLTITNGADVVNSTDEGATNDFELIVNGPTTVSGAGSSIVIYGGDPDGLDTNTLDINSGASVILDSSTAQGTAVVEVDSGALFIADGGTLRGTGRIDLEGAGGVATDVLINNGTITAGNGGFVLFAPPAGTLQIQGAGADATNARFDWDGTAPITAVINVNGNQTLDVDVDTDGDAWSGTMNLSTGSTLDMEHTWSMDSGTINVNTAAFGAIIIGQDPNPGPAATIAGASWSMSGGTITLADSWDSLQLDSELTATGGTINNAGTMIFNANADIGSGVDFNMSGNESSLVVNAVVNIDTPDFELDGVGALGTTTVNLGGVLDLDLGVGADENFEHDIFLNGGELDVTTTDNNWELNSIASITADAGETSRINGETFQANGDITVTGNSTLIVGASTEYSSTSDVVVDAGSILNHGLATYSGGDYTGGGVLKKGTATILTDTTWDVATVDIDDGTTTVNNGASLVVNADSIDDAGDGIDSNITVEDTGQLTLNLSSGADVSFEGSNQLIYNGNIISSTFLPAPANGSALRFADTSVLQINGDGTSDARIKLDGGSLNINDAGEDFRMNGGTQIAGNTNEISGGTIQGPGELQIGSGRALRGNGVINAQVDGDATAQLIATDGQLNVNGGIQDIGTLGTFGPAAILDVSTPWNTNVTDAVVLNQGRIQGSQITNDGPNGIAGNGLVTAPVDNNSIIQANGALVVQNVTNDWDGSANTGTLRSNNGHLELRSVGSFLFNGTVEANSGTVEARNFELEFDPASQLTLSKGTYSSNVATDFGGNIDVLAGATSVIQMAGTSSTFEGTSTTTLGDTLRLEDGSTFVEVGASFAGGGALQVAGSHTLTLADGASVNVLVENQGRLALGASPGQATVLDYQQDSIGLLEIELQGTALNDFDRLSASGLMQLDGDLELSLIGGFNPVLNDTFTILSAAAGVNGVFSALDFSAASLDPGLMWDVIYNPTNVQLAVAALPAFTADFDNDGDVDGDDLIQWQGDYGLNGDSDADSDGQSAGIDFLTWQQQNGSGVPVFAALSVSGVPEPSTLLLAGLALSCGVITRRKR</sequence>
<dbReference type="OrthoDB" id="221300at2"/>
<dbReference type="InterPro" id="IPR018247">
    <property type="entry name" value="EF_Hand_1_Ca_BS"/>
</dbReference>
<dbReference type="Pfam" id="PF07589">
    <property type="entry name" value="PEP-CTERM"/>
    <property type="match status" value="1"/>
</dbReference>
<dbReference type="NCBIfam" id="TIGR02595">
    <property type="entry name" value="PEP_CTERM"/>
    <property type="match status" value="1"/>
</dbReference>
<dbReference type="PROSITE" id="PS00018">
    <property type="entry name" value="EF_HAND_1"/>
    <property type="match status" value="1"/>
</dbReference>
<dbReference type="InterPro" id="IPR013424">
    <property type="entry name" value="Ice-binding_C"/>
</dbReference>
<dbReference type="EMBL" id="CP036263">
    <property type="protein sequence ID" value="QDT01572.1"/>
    <property type="molecule type" value="Genomic_DNA"/>
</dbReference>
<dbReference type="AlphaFoldDB" id="A0A517N355"/>
<dbReference type="KEGG" id="amob:HG15A2_49190"/>
<evidence type="ECO:0000256" key="1">
    <source>
        <dbReference type="SAM" id="SignalP"/>
    </source>
</evidence>
<reference evidence="3 4" key="1">
    <citation type="submission" date="2019-02" db="EMBL/GenBank/DDBJ databases">
        <title>Deep-cultivation of Planctomycetes and their phenomic and genomic characterization uncovers novel biology.</title>
        <authorList>
            <person name="Wiegand S."/>
            <person name="Jogler M."/>
            <person name="Boedeker C."/>
            <person name="Pinto D."/>
            <person name="Vollmers J."/>
            <person name="Rivas-Marin E."/>
            <person name="Kohn T."/>
            <person name="Peeters S.H."/>
            <person name="Heuer A."/>
            <person name="Rast P."/>
            <person name="Oberbeckmann S."/>
            <person name="Bunk B."/>
            <person name="Jeske O."/>
            <person name="Meyerdierks A."/>
            <person name="Storesund J.E."/>
            <person name="Kallscheuer N."/>
            <person name="Luecker S."/>
            <person name="Lage O.M."/>
            <person name="Pohl T."/>
            <person name="Merkel B.J."/>
            <person name="Hornburger P."/>
            <person name="Mueller R.-W."/>
            <person name="Bruemmer F."/>
            <person name="Labrenz M."/>
            <person name="Spormann A.M."/>
            <person name="Op den Camp H."/>
            <person name="Overmann J."/>
            <person name="Amann R."/>
            <person name="Jetten M.S.M."/>
            <person name="Mascher T."/>
            <person name="Medema M.H."/>
            <person name="Devos D.P."/>
            <person name="Kaster A.-K."/>
            <person name="Ovreas L."/>
            <person name="Rohde M."/>
            <person name="Galperin M.Y."/>
            <person name="Jogler C."/>
        </authorList>
    </citation>
    <scope>NUCLEOTIDE SEQUENCE [LARGE SCALE GENOMIC DNA]</scope>
    <source>
        <strain evidence="3 4">HG15A2</strain>
    </source>
</reference>
<keyword evidence="1" id="KW-0732">Signal</keyword>
<evidence type="ECO:0000259" key="2">
    <source>
        <dbReference type="Pfam" id="PF07589"/>
    </source>
</evidence>
<feature type="chain" id="PRO_5021919222" description="Ice-binding protein C-terminal domain-containing protein" evidence="1">
    <location>
        <begin position="22"/>
        <end position="1132"/>
    </location>
</feature>
<evidence type="ECO:0000313" key="4">
    <source>
        <dbReference type="Proteomes" id="UP000319852"/>
    </source>
</evidence>